<dbReference type="RefSeq" id="XP_007377640.1">
    <property type="nucleotide sequence ID" value="XM_007377578.1"/>
</dbReference>
<comment type="similarity">
    <text evidence="1 2">Belongs to the small heat shock protein (HSP20) family.</text>
</comment>
<dbReference type="AlphaFoldDB" id="G3AV71"/>
<accession>G3AV71</accession>
<evidence type="ECO:0000313" key="4">
    <source>
        <dbReference type="EMBL" id="EGW29874.1"/>
    </source>
</evidence>
<evidence type="ECO:0000259" key="3">
    <source>
        <dbReference type="PROSITE" id="PS01031"/>
    </source>
</evidence>
<dbReference type="FunCoup" id="G3AV71">
    <property type="interactions" value="1152"/>
</dbReference>
<dbReference type="InterPro" id="IPR002068">
    <property type="entry name" value="A-crystallin/Hsp20_dom"/>
</dbReference>
<dbReference type="CDD" id="cd00298">
    <property type="entry name" value="ACD_sHsps_p23-like"/>
    <property type="match status" value="1"/>
</dbReference>
<dbReference type="Pfam" id="PF00011">
    <property type="entry name" value="HSP20"/>
    <property type="match status" value="1"/>
</dbReference>
<dbReference type="Gene3D" id="2.60.40.790">
    <property type="match status" value="1"/>
</dbReference>
<evidence type="ECO:0000313" key="5">
    <source>
        <dbReference type="Proteomes" id="UP000000709"/>
    </source>
</evidence>
<dbReference type="PROSITE" id="PS01031">
    <property type="entry name" value="SHSP"/>
    <property type="match status" value="1"/>
</dbReference>
<gene>
    <name evidence="4" type="ORF">SPAPADRAFT_63493</name>
</gene>
<name>G3AV71_SPAPN</name>
<evidence type="ECO:0000256" key="1">
    <source>
        <dbReference type="PROSITE-ProRule" id="PRU00285"/>
    </source>
</evidence>
<dbReference type="InParanoid" id="G3AV71"/>
<dbReference type="OMA" id="TIKEPHA"/>
<dbReference type="KEGG" id="spaa:SPAPADRAFT_63493"/>
<protein>
    <recommendedName>
        <fullName evidence="3">SHSP domain-containing protein</fullName>
    </recommendedName>
</protein>
<evidence type="ECO:0000256" key="2">
    <source>
        <dbReference type="RuleBase" id="RU003616"/>
    </source>
</evidence>
<dbReference type="SUPFAM" id="SSF49764">
    <property type="entry name" value="HSP20-like chaperones"/>
    <property type="match status" value="1"/>
</dbReference>
<dbReference type="Proteomes" id="UP000000709">
    <property type="component" value="Unassembled WGS sequence"/>
</dbReference>
<dbReference type="GeneID" id="18874780"/>
<dbReference type="STRING" id="619300.G3AV71"/>
<reference evidence="4 5" key="1">
    <citation type="journal article" date="2011" name="Proc. Natl. Acad. Sci. U.S.A.">
        <title>Comparative genomics of xylose-fermenting fungi for enhanced biofuel production.</title>
        <authorList>
            <person name="Wohlbach D.J."/>
            <person name="Kuo A."/>
            <person name="Sato T.K."/>
            <person name="Potts K.M."/>
            <person name="Salamov A.A."/>
            <person name="LaButti K.M."/>
            <person name="Sun H."/>
            <person name="Clum A."/>
            <person name="Pangilinan J.L."/>
            <person name="Lindquist E.A."/>
            <person name="Lucas S."/>
            <person name="Lapidus A."/>
            <person name="Jin M."/>
            <person name="Gunawan C."/>
            <person name="Balan V."/>
            <person name="Dale B.E."/>
            <person name="Jeffries T.W."/>
            <person name="Zinkel R."/>
            <person name="Barry K.W."/>
            <person name="Grigoriev I.V."/>
            <person name="Gasch A.P."/>
        </authorList>
    </citation>
    <scope>NUCLEOTIDE SEQUENCE [LARGE SCALE GENOMIC DNA]</scope>
    <source>
        <strain evidence="5">NRRL Y-27907 / 11-Y1</strain>
    </source>
</reference>
<sequence>MLRRTAANIPKALIPRVRGYRTWYDPRLPLPLVPRYKDSFFRLPEIFRDPLARDFDINWFDNKSMNDYFQTTEEKDKYVVNIKDANLADKNVKLDFNKNENSLKISIEQKMDQEDKGNTSSFASSFSSNYQFEKPVSVDSIVAEHGKDGLTISLPKLEVEKDDDDDVVNIKINRGENESESTPTENN</sequence>
<dbReference type="eggNOG" id="ENOG502RQBX">
    <property type="taxonomic scope" value="Eukaryota"/>
</dbReference>
<dbReference type="EMBL" id="GL996506">
    <property type="protein sequence ID" value="EGW29874.1"/>
    <property type="molecule type" value="Genomic_DNA"/>
</dbReference>
<dbReference type="OrthoDB" id="1431247at2759"/>
<dbReference type="InterPro" id="IPR008978">
    <property type="entry name" value="HSP20-like_chaperone"/>
</dbReference>
<organism evidence="5">
    <name type="scientific">Spathaspora passalidarum (strain NRRL Y-27907 / 11-Y1)</name>
    <dbReference type="NCBI Taxonomy" id="619300"/>
    <lineage>
        <taxon>Eukaryota</taxon>
        <taxon>Fungi</taxon>
        <taxon>Dikarya</taxon>
        <taxon>Ascomycota</taxon>
        <taxon>Saccharomycotina</taxon>
        <taxon>Pichiomycetes</taxon>
        <taxon>Debaryomycetaceae</taxon>
        <taxon>Spathaspora</taxon>
    </lineage>
</organism>
<feature type="domain" description="SHSP" evidence="3">
    <location>
        <begin position="60"/>
        <end position="173"/>
    </location>
</feature>
<keyword evidence="5" id="KW-1185">Reference proteome</keyword>
<dbReference type="HOGENOM" id="CLU_1448567_0_0_1"/>
<proteinExistence type="inferred from homology"/>